<dbReference type="Proteomes" id="UP000708208">
    <property type="component" value="Unassembled WGS sequence"/>
</dbReference>
<feature type="region of interest" description="Disordered" evidence="5">
    <location>
        <begin position="153"/>
        <end position="172"/>
    </location>
</feature>
<gene>
    <name evidence="6" type="ORF">AFUS01_LOCUS22644</name>
</gene>
<proteinExistence type="predicted"/>
<keyword evidence="2" id="KW-0597">Phosphoprotein</keyword>
<evidence type="ECO:0000313" key="7">
    <source>
        <dbReference type="Proteomes" id="UP000708208"/>
    </source>
</evidence>
<sequence length="301" mass="32462">MGNLKLGSSCSKCGLSSSSTCCCQLKSKEDRRKPSPYPYFWRKVQNNPFVKSNRLPRRKLNGTFEILQPSKLKFIVGPSTGLESNVVDDCDPCATNNEPHSGSSLLNGAAESDVPPCLSVHSSPMRQVSGGGEVNSEELTLSMPDFTSLSLRGGNDGSNNGCGSKTSMGTANQGPPAVELSGALLNFKLDSSGRARCGGRNPKWKSRIRGTFKQRILPPIIEDAESDYESCCNSSAQPAPPNSPNLNCSQQALMESSGNRWTPESSADPIDDVTIDELASYLDVFVYIPKKMSPMAEMMYT</sequence>
<dbReference type="PANTHER" id="PTHR31383:SF2">
    <property type="entry name" value="OXIDATIVE STRESS-RESPONSIVE SERINE-RICH PROTEIN 1"/>
    <property type="match status" value="1"/>
</dbReference>
<keyword evidence="7" id="KW-1185">Reference proteome</keyword>
<dbReference type="EMBL" id="CAJVCH010265355">
    <property type="protein sequence ID" value="CAG7734245.1"/>
    <property type="molecule type" value="Genomic_DNA"/>
</dbReference>
<dbReference type="InterPro" id="IPR008494">
    <property type="entry name" value="DUF776"/>
</dbReference>
<reference evidence="6" key="1">
    <citation type="submission" date="2021-06" db="EMBL/GenBank/DDBJ databases">
        <authorList>
            <person name="Hodson N. C."/>
            <person name="Mongue J. A."/>
            <person name="Jaron S. K."/>
        </authorList>
    </citation>
    <scope>NUCLEOTIDE SEQUENCE</scope>
</reference>
<dbReference type="GO" id="GO:0070301">
    <property type="term" value="P:cellular response to hydrogen peroxide"/>
    <property type="evidence" value="ECO:0007669"/>
    <property type="project" value="TreeGrafter"/>
</dbReference>
<evidence type="ECO:0000256" key="5">
    <source>
        <dbReference type="SAM" id="MobiDB-lite"/>
    </source>
</evidence>
<evidence type="ECO:0000313" key="6">
    <source>
        <dbReference type="EMBL" id="CAG7734245.1"/>
    </source>
</evidence>
<organism evidence="6 7">
    <name type="scientific">Allacma fusca</name>
    <dbReference type="NCBI Taxonomy" id="39272"/>
    <lineage>
        <taxon>Eukaryota</taxon>
        <taxon>Metazoa</taxon>
        <taxon>Ecdysozoa</taxon>
        <taxon>Arthropoda</taxon>
        <taxon>Hexapoda</taxon>
        <taxon>Collembola</taxon>
        <taxon>Symphypleona</taxon>
        <taxon>Sminthuridae</taxon>
        <taxon>Allacma</taxon>
    </lineage>
</organism>
<protein>
    <recommendedName>
        <fullName evidence="1">Oxidative stress-responsive serine-rich protein 1</fullName>
    </recommendedName>
    <alternativeName>
        <fullName evidence="4">Oxidative stress-responsive protein 1</fullName>
    </alternativeName>
    <alternativeName>
        <fullName evidence="3">Peroxide-inducible transcript 1 protein</fullName>
    </alternativeName>
</protein>
<evidence type="ECO:0000256" key="3">
    <source>
        <dbReference type="ARBA" id="ARBA00029721"/>
    </source>
</evidence>
<dbReference type="OrthoDB" id="10045817at2759"/>
<evidence type="ECO:0000256" key="2">
    <source>
        <dbReference type="ARBA" id="ARBA00022553"/>
    </source>
</evidence>
<evidence type="ECO:0000256" key="1">
    <source>
        <dbReference type="ARBA" id="ARBA00015005"/>
    </source>
</evidence>
<comment type="caution">
    <text evidence="6">The sequence shown here is derived from an EMBL/GenBank/DDBJ whole genome shotgun (WGS) entry which is preliminary data.</text>
</comment>
<accession>A0A8J2KXL7</accession>
<dbReference type="PANTHER" id="PTHR31383">
    <property type="entry name" value="OXIDATIVE STRESS-RESPONSE SERINE-RICH PROTEIN 1"/>
    <property type="match status" value="1"/>
</dbReference>
<evidence type="ECO:0000256" key="4">
    <source>
        <dbReference type="ARBA" id="ARBA00031405"/>
    </source>
</evidence>
<dbReference type="AlphaFoldDB" id="A0A8J2KXL7"/>
<name>A0A8J2KXL7_9HEXA</name>